<dbReference type="RefSeq" id="WP_083633976.1">
    <property type="nucleotide sequence ID" value="NZ_MSYM01000015.1"/>
</dbReference>
<feature type="region of interest" description="Disordered" evidence="1">
    <location>
        <begin position="1"/>
        <end position="25"/>
    </location>
</feature>
<keyword evidence="3" id="KW-1185">Reference proteome</keyword>
<dbReference type="Gene3D" id="2.10.70.10">
    <property type="entry name" value="Complement Module, domain 1"/>
    <property type="match status" value="1"/>
</dbReference>
<accession>A0A1Q8YC25</accession>
<proteinExistence type="predicted"/>
<dbReference type="AlphaFoldDB" id="A0A1Q8YC25"/>
<dbReference type="InterPro" id="IPR019600">
    <property type="entry name" value="Hemin_uptake_protein_HemP"/>
</dbReference>
<gene>
    <name evidence="2" type="ORF">BLL52_3093</name>
</gene>
<protein>
    <recommendedName>
        <fullName evidence="4">Hemin uptake protein HemP</fullName>
    </recommendedName>
</protein>
<evidence type="ECO:0008006" key="4">
    <source>
        <dbReference type="Google" id="ProtNLM"/>
    </source>
</evidence>
<sequence length="70" mass="7233">MISESFQSPTPPPGHSAAALSLPEQRGAGSAAAAVPSAALLRGQKSVAIEHQGKVYRLQLTKLGKLILTK</sequence>
<name>A0A1Q8YC25_9BURK</name>
<evidence type="ECO:0000313" key="3">
    <source>
        <dbReference type="Proteomes" id="UP000185911"/>
    </source>
</evidence>
<dbReference type="Pfam" id="PF10636">
    <property type="entry name" value="hemP"/>
    <property type="match status" value="1"/>
</dbReference>
<reference evidence="2 3" key="1">
    <citation type="submission" date="2017-01" db="EMBL/GenBank/DDBJ databases">
        <title>Genome sequence of Rhodoferax antarcticus ANT.BR, a psychrophilic purple nonsulfur bacterium from an Antarctic microbial mat.</title>
        <authorList>
            <person name="Baker J."/>
            <person name="Riester C."/>
            <person name="Skinner B."/>
            <person name="Newell A."/>
            <person name="Swingley W."/>
            <person name="Madigan M."/>
            <person name="Jung D."/>
            <person name="Asao M."/>
            <person name="Chen M."/>
            <person name="Loughlin P."/>
            <person name="Pan H."/>
            <person name="Lin S."/>
            <person name="Li N."/>
            <person name="Shaw J."/>
            <person name="Prado M."/>
            <person name="Sherman C."/>
            <person name="Li X."/>
            <person name="Tang J."/>
            <person name="Blankenship R."/>
            <person name="Zhao T."/>
            <person name="Touchman J."/>
            <person name="Sattley M."/>
        </authorList>
    </citation>
    <scope>NUCLEOTIDE SEQUENCE [LARGE SCALE GENOMIC DNA]</scope>
    <source>
        <strain evidence="2 3">ANT.BR</strain>
    </source>
</reference>
<evidence type="ECO:0000256" key="1">
    <source>
        <dbReference type="SAM" id="MobiDB-lite"/>
    </source>
</evidence>
<evidence type="ECO:0000313" key="2">
    <source>
        <dbReference type="EMBL" id="OLP05641.1"/>
    </source>
</evidence>
<dbReference type="EMBL" id="MSYM01000015">
    <property type="protein sequence ID" value="OLP05641.1"/>
    <property type="molecule type" value="Genomic_DNA"/>
</dbReference>
<comment type="caution">
    <text evidence="2">The sequence shown here is derived from an EMBL/GenBank/DDBJ whole genome shotgun (WGS) entry which is preliminary data.</text>
</comment>
<dbReference type="STRING" id="81479.RA876_09620"/>
<organism evidence="2 3">
    <name type="scientific">Rhodoferax antarcticus ANT.BR</name>
    <dbReference type="NCBI Taxonomy" id="1111071"/>
    <lineage>
        <taxon>Bacteria</taxon>
        <taxon>Pseudomonadati</taxon>
        <taxon>Pseudomonadota</taxon>
        <taxon>Betaproteobacteria</taxon>
        <taxon>Burkholderiales</taxon>
        <taxon>Comamonadaceae</taxon>
        <taxon>Rhodoferax</taxon>
    </lineage>
</organism>
<dbReference type="Proteomes" id="UP000185911">
    <property type="component" value="Unassembled WGS sequence"/>
</dbReference>